<name>A0A2C9DYR9_UREP2</name>
<dbReference type="SUPFAM" id="SSF50249">
    <property type="entry name" value="Nucleic acid-binding proteins"/>
    <property type="match status" value="1"/>
</dbReference>
<dbReference type="InterPro" id="IPR032639">
    <property type="entry name" value="Tex_YqgF"/>
</dbReference>
<dbReference type="InterPro" id="IPR003029">
    <property type="entry name" value="S1_domain"/>
</dbReference>
<dbReference type="SUPFAM" id="SSF53098">
    <property type="entry name" value="Ribonuclease H-like"/>
    <property type="match status" value="1"/>
</dbReference>
<dbReference type="Pfam" id="PF00575">
    <property type="entry name" value="S1"/>
    <property type="match status" value="1"/>
</dbReference>
<dbReference type="FunFam" id="1.10.10.650:FF:000001">
    <property type="entry name" value="S1 RNA-binding domain 1"/>
    <property type="match status" value="1"/>
</dbReference>
<feature type="domain" description="S1 motif" evidence="1">
    <location>
        <begin position="642"/>
        <end position="705"/>
    </location>
</feature>
<evidence type="ECO:0000259" key="1">
    <source>
        <dbReference type="PROSITE" id="PS50126"/>
    </source>
</evidence>
<dbReference type="GO" id="GO:0003735">
    <property type="term" value="F:structural constituent of ribosome"/>
    <property type="evidence" value="ECO:0007669"/>
    <property type="project" value="TreeGrafter"/>
</dbReference>
<dbReference type="SUPFAM" id="SSF158832">
    <property type="entry name" value="Tex N-terminal region-like"/>
    <property type="match status" value="1"/>
</dbReference>
<dbReference type="InterPro" id="IPR012337">
    <property type="entry name" value="RNaseH-like_sf"/>
</dbReference>
<dbReference type="InterPro" id="IPR018974">
    <property type="entry name" value="Tex-like_N"/>
</dbReference>
<dbReference type="Gene3D" id="3.30.420.140">
    <property type="entry name" value="YqgF/RNase H-like domain"/>
    <property type="match status" value="1"/>
</dbReference>
<protein>
    <submittedName>
        <fullName evidence="2">S1 RNA binding domain protein</fullName>
    </submittedName>
</protein>
<dbReference type="SUPFAM" id="SSF47781">
    <property type="entry name" value="RuvA domain 2-like"/>
    <property type="match status" value="2"/>
</dbReference>
<gene>
    <name evidence="2" type="ordered locus">UPA3_0029</name>
</gene>
<dbReference type="PROSITE" id="PS50126">
    <property type="entry name" value="S1"/>
    <property type="match status" value="1"/>
</dbReference>
<dbReference type="GO" id="GO:0006139">
    <property type="term" value="P:nucleobase-containing compound metabolic process"/>
    <property type="evidence" value="ECO:0007669"/>
    <property type="project" value="InterPro"/>
</dbReference>
<dbReference type="InterPro" id="IPR037027">
    <property type="entry name" value="YqgF/RNaseH-like_dom_sf"/>
</dbReference>
<evidence type="ECO:0000313" key="2">
    <source>
        <dbReference type="EMBL" id="ACA33121.1"/>
    </source>
</evidence>
<evidence type="ECO:0000313" key="3">
    <source>
        <dbReference type="Proteomes" id="UP000002162"/>
    </source>
</evidence>
<dbReference type="InterPro" id="IPR006641">
    <property type="entry name" value="YqgF/RNaseH-like_dom"/>
</dbReference>
<dbReference type="InterPro" id="IPR012340">
    <property type="entry name" value="NA-bd_OB-fold"/>
</dbReference>
<dbReference type="EMBL" id="CP000942">
    <property type="protein sequence ID" value="ACA33121.1"/>
    <property type="molecule type" value="Genomic_DNA"/>
</dbReference>
<dbReference type="InterPro" id="IPR041692">
    <property type="entry name" value="HHH_9"/>
</dbReference>
<dbReference type="FunFam" id="3.30.420.140:FF:000001">
    <property type="entry name" value="RNA-binding transcriptional accessory protein"/>
    <property type="match status" value="1"/>
</dbReference>
<dbReference type="InterPro" id="IPR023319">
    <property type="entry name" value="Tex-like_HTH_dom_sf"/>
</dbReference>
<dbReference type="HOGENOM" id="CLU_009833_0_2_14"/>
<dbReference type="SMART" id="SM00316">
    <property type="entry name" value="S1"/>
    <property type="match status" value="1"/>
</dbReference>
<accession>A0A2C9DYR9</accession>
<dbReference type="InterPro" id="IPR055179">
    <property type="entry name" value="Tex-like_central_region"/>
</dbReference>
<dbReference type="GO" id="GO:0006412">
    <property type="term" value="P:translation"/>
    <property type="evidence" value="ECO:0007669"/>
    <property type="project" value="TreeGrafter"/>
</dbReference>
<dbReference type="GO" id="GO:0003729">
    <property type="term" value="F:mRNA binding"/>
    <property type="evidence" value="ECO:0007669"/>
    <property type="project" value="TreeGrafter"/>
</dbReference>
<dbReference type="Gene3D" id="2.40.50.140">
    <property type="entry name" value="Nucleic acid-binding proteins"/>
    <property type="match status" value="1"/>
</dbReference>
<dbReference type="SMART" id="SM00732">
    <property type="entry name" value="YqgFc"/>
    <property type="match status" value="1"/>
</dbReference>
<dbReference type="Gene3D" id="1.10.150.310">
    <property type="entry name" value="Tex RuvX-like domain-like"/>
    <property type="match status" value="1"/>
</dbReference>
<dbReference type="AlphaFoldDB" id="A0A2C9DYR9"/>
<dbReference type="KEGG" id="upa:UPA3_0029"/>
<sequence length="706" mass="80660">MIDLIIKTLVQKLKIEAKYITNVLNLLADNNTIAFIARYRKHLTNNMDEFQIQAIAHEYEYLTKLNKRKEVIIKNLEQKGLLTNDLLELINNCQRLVDLENLYEPYASNKKTKASIAIEKGLEPLALLILKNNPNSNIKEVAKQYLNEQVLSVDEAIAGACDIIAQKVANDTTLREMLYETINKHAKLITRINKITNDPTKNFALYYEFSCPIKYLKAYQLMAIDRANELKIIAFKLDFKKEFLIDFAVNKYTRKIKSNSYDYIKSAVNDGFDRLLIPSVSNAVYKEKLEEAHQQSAQIFSNNLQQLLLQKPLKSHVVLGFDPGYVHGCKLAIVNKNNQLLHTDIIYPHKPQILITQAKNTLISLINKYEVNTIAIGNGTASNESVIFISDLIKEFKLNLNYCVISEDGASIYSASSIASEEFPNLSVEKRSAISIARRIIDPLSELIKIDPKSIGVGQYQHDINKNILQQKVDFCIDYCVNQVGVDVNTASIPLLSKVSGLNKRSAKKIFEYVKKHQFIENREQLKTIPYITDKVFEQAAGFLRINNANNFLDRTSIHPEAYLVVNELCKYLQLPINKLINNYQVLNQLNPNELTTILKTDIYTIENIINNLKNPLQDVRDDYDIPILRSQMVDINNLKIGMLVQGTIRNQTEFGSFIDIGLKNDALLHISNYCEEDNLHVNKNINVYIDKIDTITQKISLKLKL</sequence>
<reference evidence="2 3" key="1">
    <citation type="submission" date="2008-02" db="EMBL/GenBank/DDBJ databases">
        <title>Genome sequence of Ureaplasma parvum serovar 3.</title>
        <authorList>
            <person name="Methe B.A."/>
            <person name="Glass J."/>
            <person name="Waites K."/>
            <person name="Shrivastava S."/>
        </authorList>
    </citation>
    <scope>NUCLEOTIDE SEQUENCE [LARGE SCALE GENOMIC DNA]</scope>
    <source>
        <strain evidence="3">ATCC 27815 / 27 / NCTC 11736</strain>
    </source>
</reference>
<dbReference type="Pfam" id="PF16921">
    <property type="entry name" value="Tex_YqgF"/>
    <property type="match status" value="1"/>
</dbReference>
<dbReference type="Pfam" id="PF09371">
    <property type="entry name" value="Tex_N"/>
    <property type="match status" value="1"/>
</dbReference>
<organism evidence="2 3">
    <name type="scientific">Ureaplasma parvum serovar 3 (strain ATCC 27815 / 27 / NCTC 11736)</name>
    <dbReference type="NCBI Taxonomy" id="505682"/>
    <lineage>
        <taxon>Bacteria</taxon>
        <taxon>Bacillati</taxon>
        <taxon>Mycoplasmatota</taxon>
        <taxon>Mycoplasmoidales</taxon>
        <taxon>Mycoplasmoidaceae</taxon>
        <taxon>Ureaplasma</taxon>
    </lineage>
</organism>
<dbReference type="GeneID" id="29672157"/>
<dbReference type="PANTHER" id="PTHR10724:SF10">
    <property type="entry name" value="S1 RNA-BINDING DOMAIN-CONTAINING PROTEIN 1"/>
    <property type="match status" value="1"/>
</dbReference>
<dbReference type="Pfam" id="PF17674">
    <property type="entry name" value="HHH_9"/>
    <property type="match status" value="1"/>
</dbReference>
<dbReference type="SMR" id="A0A2C9DYR9"/>
<dbReference type="RefSeq" id="WP_010891652.1">
    <property type="nucleotide sequence ID" value="NC_010503.1"/>
</dbReference>
<dbReference type="Gene3D" id="1.10.3500.10">
    <property type="entry name" value="Tex N-terminal region-like"/>
    <property type="match status" value="1"/>
</dbReference>
<dbReference type="Gene3D" id="1.10.10.650">
    <property type="entry name" value="RuvA domain 2-like"/>
    <property type="match status" value="1"/>
</dbReference>
<dbReference type="InterPro" id="IPR010994">
    <property type="entry name" value="RuvA_2-like"/>
</dbReference>
<dbReference type="Pfam" id="PF22706">
    <property type="entry name" value="Tex_central_region"/>
    <property type="match status" value="1"/>
</dbReference>
<dbReference type="InterPro" id="IPR023323">
    <property type="entry name" value="Tex-like_dom_sf"/>
</dbReference>
<dbReference type="Proteomes" id="UP000002162">
    <property type="component" value="Chromosome"/>
</dbReference>
<dbReference type="Pfam" id="PF12836">
    <property type="entry name" value="HHH_3"/>
    <property type="match status" value="1"/>
</dbReference>
<dbReference type="PANTHER" id="PTHR10724">
    <property type="entry name" value="30S RIBOSOMAL PROTEIN S1"/>
    <property type="match status" value="1"/>
</dbReference>
<dbReference type="InterPro" id="IPR050437">
    <property type="entry name" value="Ribos_protein_bS1-like"/>
</dbReference>
<proteinExistence type="predicted"/>